<dbReference type="AlphaFoldDB" id="A0A5B7K7K7"/>
<reference evidence="2 3" key="1">
    <citation type="submission" date="2019-05" db="EMBL/GenBank/DDBJ databases">
        <title>Another draft genome of Portunus trituberculatus and its Hox gene families provides insights of decapod evolution.</title>
        <authorList>
            <person name="Jeong J.-H."/>
            <person name="Song I."/>
            <person name="Kim S."/>
            <person name="Choi T."/>
            <person name="Kim D."/>
            <person name="Ryu S."/>
            <person name="Kim W."/>
        </authorList>
    </citation>
    <scope>NUCLEOTIDE SEQUENCE [LARGE SCALE GENOMIC DNA]</scope>
    <source>
        <tissue evidence="2">Muscle</tissue>
    </source>
</reference>
<feature type="region of interest" description="Disordered" evidence="1">
    <location>
        <begin position="1"/>
        <end position="54"/>
    </location>
</feature>
<gene>
    <name evidence="2" type="ORF">E2C01_098688</name>
</gene>
<proteinExistence type="predicted"/>
<evidence type="ECO:0000256" key="1">
    <source>
        <dbReference type="SAM" id="MobiDB-lite"/>
    </source>
</evidence>
<comment type="caution">
    <text evidence="2">The sequence shown here is derived from an EMBL/GenBank/DDBJ whole genome shotgun (WGS) entry which is preliminary data.</text>
</comment>
<feature type="compositionally biased region" description="Basic and acidic residues" evidence="1">
    <location>
        <begin position="1"/>
        <end position="14"/>
    </location>
</feature>
<evidence type="ECO:0000313" key="2">
    <source>
        <dbReference type="EMBL" id="MPD03070.1"/>
    </source>
</evidence>
<feature type="compositionally biased region" description="Polar residues" evidence="1">
    <location>
        <begin position="40"/>
        <end position="54"/>
    </location>
</feature>
<accession>A0A5B7K7K7</accession>
<keyword evidence="3" id="KW-1185">Reference proteome</keyword>
<dbReference type="EMBL" id="VSRR010134473">
    <property type="protein sequence ID" value="MPD03070.1"/>
    <property type="molecule type" value="Genomic_DNA"/>
</dbReference>
<name>A0A5B7K7K7_PORTR</name>
<dbReference type="Proteomes" id="UP000324222">
    <property type="component" value="Unassembled WGS sequence"/>
</dbReference>
<sequence>MKERRARRNTEGGRGEGGGGGGGGEGGGGGGGRNKGPRNSIEQTGTREGGSERTNIASSNFIIDLHCLPFRVLGSKILTSKNFGGALSDSGRGKTVLPHWTLMQGLTLITWRSEGE</sequence>
<feature type="compositionally biased region" description="Gly residues" evidence="1">
    <location>
        <begin position="15"/>
        <end position="34"/>
    </location>
</feature>
<protein>
    <submittedName>
        <fullName evidence="2">Uncharacterized protein</fullName>
    </submittedName>
</protein>
<evidence type="ECO:0000313" key="3">
    <source>
        <dbReference type="Proteomes" id="UP000324222"/>
    </source>
</evidence>
<organism evidence="2 3">
    <name type="scientific">Portunus trituberculatus</name>
    <name type="common">Swimming crab</name>
    <name type="synonym">Neptunus trituberculatus</name>
    <dbReference type="NCBI Taxonomy" id="210409"/>
    <lineage>
        <taxon>Eukaryota</taxon>
        <taxon>Metazoa</taxon>
        <taxon>Ecdysozoa</taxon>
        <taxon>Arthropoda</taxon>
        <taxon>Crustacea</taxon>
        <taxon>Multicrustacea</taxon>
        <taxon>Malacostraca</taxon>
        <taxon>Eumalacostraca</taxon>
        <taxon>Eucarida</taxon>
        <taxon>Decapoda</taxon>
        <taxon>Pleocyemata</taxon>
        <taxon>Brachyura</taxon>
        <taxon>Eubrachyura</taxon>
        <taxon>Portunoidea</taxon>
        <taxon>Portunidae</taxon>
        <taxon>Portuninae</taxon>
        <taxon>Portunus</taxon>
    </lineage>
</organism>